<dbReference type="Pfam" id="PF00795">
    <property type="entry name" value="CN_hydrolase"/>
    <property type="match status" value="1"/>
</dbReference>
<dbReference type="InterPro" id="IPR036526">
    <property type="entry name" value="C-N_Hydrolase_sf"/>
</dbReference>
<proteinExistence type="inferred from homology"/>
<organism evidence="5 6">
    <name type="scientific">Mycena maculata</name>
    <dbReference type="NCBI Taxonomy" id="230809"/>
    <lineage>
        <taxon>Eukaryota</taxon>
        <taxon>Fungi</taxon>
        <taxon>Dikarya</taxon>
        <taxon>Basidiomycota</taxon>
        <taxon>Agaricomycotina</taxon>
        <taxon>Agaricomycetes</taxon>
        <taxon>Agaricomycetidae</taxon>
        <taxon>Agaricales</taxon>
        <taxon>Marasmiineae</taxon>
        <taxon>Mycenaceae</taxon>
        <taxon>Mycena</taxon>
    </lineage>
</organism>
<dbReference type="PANTHER" id="PTHR46044">
    <property type="entry name" value="NITRILASE"/>
    <property type="match status" value="1"/>
</dbReference>
<feature type="domain" description="CN hydrolase" evidence="4">
    <location>
        <begin position="16"/>
        <end position="240"/>
    </location>
</feature>
<dbReference type="InterPro" id="IPR000132">
    <property type="entry name" value="Nitrilase/CN_hydratase_CS"/>
</dbReference>
<keyword evidence="2 5" id="KW-0378">Hydrolase</keyword>
<name>A0AAD7JF20_9AGAR</name>
<comment type="caution">
    <text evidence="5">The sequence shown here is derived from an EMBL/GenBank/DDBJ whole genome shotgun (WGS) entry which is preliminary data.</text>
</comment>
<dbReference type="PROSITE" id="PS50263">
    <property type="entry name" value="CN_HYDROLASE"/>
    <property type="match status" value="1"/>
</dbReference>
<feature type="active site" description="Proton acceptor" evidence="3">
    <location>
        <position position="55"/>
    </location>
</feature>
<dbReference type="Proteomes" id="UP001215280">
    <property type="component" value="Unassembled WGS sequence"/>
</dbReference>
<dbReference type="EMBL" id="JARJLG010000040">
    <property type="protein sequence ID" value="KAJ7763557.1"/>
    <property type="molecule type" value="Genomic_DNA"/>
</dbReference>
<dbReference type="GO" id="GO:0000257">
    <property type="term" value="F:nitrilase activity"/>
    <property type="evidence" value="ECO:0007669"/>
    <property type="project" value="UniProtKB-ARBA"/>
</dbReference>
<dbReference type="PROSITE" id="PS00920">
    <property type="entry name" value="NITRIL_CHT_1"/>
    <property type="match status" value="1"/>
</dbReference>
<dbReference type="InterPro" id="IPR044149">
    <property type="entry name" value="Nitrilases_CHs"/>
</dbReference>
<evidence type="ECO:0000256" key="2">
    <source>
        <dbReference type="ARBA" id="ARBA00022801"/>
    </source>
</evidence>
<accession>A0AAD7JF20</accession>
<sequence length="278" mass="30138">MRATMVWRLKLLFVQIIVKIAAIHAWWDLKAGVAKTISLTKEAAPNGAKLIGFPESFIPGYPMAILFKENNLSVQSAEFKEILDATKEAAFNREQPTGHERTVWGDGAGSSFCLFSHSSVHILSDDLVQSAVKGPGGAMITAFNCCWPYCDSIEDGATAQFSSDAQILQSEFVALEGQMLVISSTQILSSKNTELCGVKGSCFEISHGGGFAAIYALNGAQITVPTKPDEEIILYADIDLDAIKLAKLVGDPVGHYRPNLLVSYDGKQDYTFLSHISQ</sequence>
<dbReference type="Gene3D" id="3.60.110.10">
    <property type="entry name" value="Carbon-nitrogen hydrolase"/>
    <property type="match status" value="2"/>
</dbReference>
<dbReference type="GO" id="GO:0016836">
    <property type="term" value="F:hydro-lyase activity"/>
    <property type="evidence" value="ECO:0007669"/>
    <property type="project" value="UniProtKB-ARBA"/>
</dbReference>
<keyword evidence="6" id="KW-1185">Reference proteome</keyword>
<dbReference type="PANTHER" id="PTHR46044:SF14">
    <property type="entry name" value="ARYLACETONITRILASE"/>
    <property type="match status" value="1"/>
</dbReference>
<evidence type="ECO:0000256" key="3">
    <source>
        <dbReference type="PROSITE-ProRule" id="PRU10139"/>
    </source>
</evidence>
<dbReference type="AlphaFoldDB" id="A0AAD7JF20"/>
<evidence type="ECO:0000313" key="6">
    <source>
        <dbReference type="Proteomes" id="UP001215280"/>
    </source>
</evidence>
<protein>
    <submittedName>
        <fullName evidence="5">Carbon-nitrogen hydrolase</fullName>
    </submittedName>
</protein>
<comment type="similarity">
    <text evidence="1">Belongs to the carbon-nitrogen hydrolase superfamily. Nitrilase family.</text>
</comment>
<evidence type="ECO:0000259" key="4">
    <source>
        <dbReference type="PROSITE" id="PS50263"/>
    </source>
</evidence>
<dbReference type="InterPro" id="IPR003010">
    <property type="entry name" value="C-N_Hydrolase"/>
</dbReference>
<evidence type="ECO:0000313" key="5">
    <source>
        <dbReference type="EMBL" id="KAJ7763557.1"/>
    </source>
</evidence>
<dbReference type="SUPFAM" id="SSF56317">
    <property type="entry name" value="Carbon-nitrogen hydrolase"/>
    <property type="match status" value="1"/>
</dbReference>
<reference evidence="5" key="1">
    <citation type="submission" date="2023-03" db="EMBL/GenBank/DDBJ databases">
        <title>Massive genome expansion in bonnet fungi (Mycena s.s.) driven by repeated elements and novel gene families across ecological guilds.</title>
        <authorList>
            <consortium name="Lawrence Berkeley National Laboratory"/>
            <person name="Harder C.B."/>
            <person name="Miyauchi S."/>
            <person name="Viragh M."/>
            <person name="Kuo A."/>
            <person name="Thoen E."/>
            <person name="Andreopoulos B."/>
            <person name="Lu D."/>
            <person name="Skrede I."/>
            <person name="Drula E."/>
            <person name="Henrissat B."/>
            <person name="Morin E."/>
            <person name="Kohler A."/>
            <person name="Barry K."/>
            <person name="LaButti K."/>
            <person name="Morin E."/>
            <person name="Salamov A."/>
            <person name="Lipzen A."/>
            <person name="Mereny Z."/>
            <person name="Hegedus B."/>
            <person name="Baldrian P."/>
            <person name="Stursova M."/>
            <person name="Weitz H."/>
            <person name="Taylor A."/>
            <person name="Grigoriev I.V."/>
            <person name="Nagy L.G."/>
            <person name="Martin F."/>
            <person name="Kauserud H."/>
        </authorList>
    </citation>
    <scope>NUCLEOTIDE SEQUENCE</scope>
    <source>
        <strain evidence="5">CBHHK188m</strain>
    </source>
</reference>
<gene>
    <name evidence="5" type="ORF">DFH07DRAFT_770741</name>
</gene>
<evidence type="ECO:0000256" key="1">
    <source>
        <dbReference type="ARBA" id="ARBA00008129"/>
    </source>
</evidence>